<keyword evidence="1" id="KW-0132">Cell division</keyword>
<dbReference type="GO" id="GO:0070206">
    <property type="term" value="P:protein trimerization"/>
    <property type="evidence" value="ECO:0007669"/>
    <property type="project" value="InterPro"/>
</dbReference>
<dbReference type="Gene3D" id="1.20.5.110">
    <property type="match status" value="1"/>
</dbReference>
<dbReference type="Pfam" id="PF13432">
    <property type="entry name" value="TPR_16"/>
    <property type="match status" value="1"/>
</dbReference>
<evidence type="ECO:0000256" key="1">
    <source>
        <dbReference type="HAMAP-Rule" id="MF_02066"/>
    </source>
</evidence>
<comment type="similarity">
    <text evidence="1">Belongs to the CpoB family.</text>
</comment>
<dbReference type="InterPro" id="IPR034706">
    <property type="entry name" value="CpoB"/>
</dbReference>
<dbReference type="InterPro" id="IPR019734">
    <property type="entry name" value="TPR_rpt"/>
</dbReference>
<dbReference type="Pfam" id="PF13174">
    <property type="entry name" value="TPR_6"/>
    <property type="match status" value="1"/>
</dbReference>
<dbReference type="Gene3D" id="1.25.40.10">
    <property type="entry name" value="Tetratricopeptide repeat domain"/>
    <property type="match status" value="1"/>
</dbReference>
<dbReference type="InterPro" id="IPR011990">
    <property type="entry name" value="TPR-like_helical_dom_sf"/>
</dbReference>
<dbReference type="EMBL" id="FMWD01000001">
    <property type="protein sequence ID" value="SCZ50085.1"/>
    <property type="molecule type" value="Genomic_DNA"/>
</dbReference>
<dbReference type="InterPro" id="IPR032519">
    <property type="entry name" value="YbgF_tri"/>
</dbReference>
<feature type="region of interest" description="Disordered" evidence="2">
    <location>
        <begin position="93"/>
        <end position="131"/>
    </location>
</feature>
<comment type="function">
    <text evidence="1">Mediates coordination of peptidoglycan synthesis and outer membrane constriction during cell division.</text>
</comment>
<dbReference type="RefSeq" id="WP_092991925.1">
    <property type="nucleotide sequence ID" value="NZ_FMWD01000001.1"/>
</dbReference>
<dbReference type="GO" id="GO:0030288">
    <property type="term" value="C:outer membrane-bounded periplasmic space"/>
    <property type="evidence" value="ECO:0007669"/>
    <property type="project" value="UniProtKB-UniRule"/>
</dbReference>
<name>A0A1G5PKM4_9GAMM</name>
<dbReference type="GO" id="GO:0043093">
    <property type="term" value="P:FtsZ-dependent cytokinesis"/>
    <property type="evidence" value="ECO:0007669"/>
    <property type="project" value="UniProtKB-UniRule"/>
</dbReference>
<evidence type="ECO:0000313" key="4">
    <source>
        <dbReference type="EMBL" id="SCZ50085.1"/>
    </source>
</evidence>
<comment type="subcellular location">
    <subcellularLocation>
        <location evidence="1">Periplasm</location>
    </subcellularLocation>
</comment>
<dbReference type="HAMAP" id="MF_02066">
    <property type="entry name" value="CpoB"/>
    <property type="match status" value="1"/>
</dbReference>
<dbReference type="Proteomes" id="UP000199648">
    <property type="component" value="Unassembled WGS sequence"/>
</dbReference>
<reference evidence="4 5" key="1">
    <citation type="submission" date="2016-10" db="EMBL/GenBank/DDBJ databases">
        <authorList>
            <person name="de Groot N.N."/>
        </authorList>
    </citation>
    <scope>NUCLEOTIDE SEQUENCE [LARGE SCALE GENOMIC DNA]</scope>
    <source>
        <strain evidence="4 5">HLD2</strain>
    </source>
</reference>
<keyword evidence="1" id="KW-0574">Periplasm</keyword>
<keyword evidence="5" id="KW-1185">Reference proteome</keyword>
<keyword evidence="1" id="KW-0732">Signal</keyword>
<dbReference type="SUPFAM" id="SSF48452">
    <property type="entry name" value="TPR-like"/>
    <property type="match status" value="1"/>
</dbReference>
<dbReference type="Pfam" id="PF16331">
    <property type="entry name" value="TolA_bind_tri"/>
    <property type="match status" value="1"/>
</dbReference>
<feature type="domain" description="YbgF trimerisation" evidence="3">
    <location>
        <begin position="26"/>
        <end position="93"/>
    </location>
</feature>
<dbReference type="AlphaFoldDB" id="A0A1G5PKM4"/>
<dbReference type="InterPro" id="IPR014162">
    <property type="entry name" value="CpoB_C"/>
</dbReference>
<organism evidence="4 5">
    <name type="scientific">Thiohalomonas denitrificans</name>
    <dbReference type="NCBI Taxonomy" id="415747"/>
    <lineage>
        <taxon>Bacteria</taxon>
        <taxon>Pseudomonadati</taxon>
        <taxon>Pseudomonadota</taxon>
        <taxon>Gammaproteobacteria</taxon>
        <taxon>Thiohalomonadales</taxon>
        <taxon>Thiohalomonadaceae</taxon>
        <taxon>Thiohalomonas</taxon>
    </lineage>
</organism>
<feature type="signal peptide" evidence="1">
    <location>
        <begin position="1"/>
        <end position="20"/>
    </location>
</feature>
<dbReference type="NCBIfam" id="TIGR02795">
    <property type="entry name" value="tol_pal_ybgF"/>
    <property type="match status" value="1"/>
</dbReference>
<dbReference type="STRING" id="415747.SAMN03097708_00334"/>
<proteinExistence type="inferred from homology"/>
<feature type="chain" id="PRO_5011801491" description="Cell division coordinator CpoB" evidence="1">
    <location>
        <begin position="21"/>
        <end position="260"/>
    </location>
</feature>
<evidence type="ECO:0000256" key="2">
    <source>
        <dbReference type="SAM" id="MobiDB-lite"/>
    </source>
</evidence>
<accession>A0A1G5PKM4</accession>
<dbReference type="OrthoDB" id="9768142at2"/>
<protein>
    <recommendedName>
        <fullName evidence="1">Cell division coordinator CpoB</fullName>
    </recommendedName>
</protein>
<sequence precursor="true">MIKLRYLIPFVLLTALPVQAAERNDLQDRVQRLERLMESQSLMEMLTRIDRQQRELALVRGELEEVSHELESLKKRQRDLYLDTDRRLSRLEREGIPTAGVDARSQVGPDSETGTGAAKPEQGVKGPSTAELAAERQAYQEAFDILRELRYEQAIDAFENFLEQHPDGRYAHIAQYWLGEASYARRDFDKAITAYRALVDNHAKSPKVAEALLKIGYSYHELEQDGKARPVLEQLVNGYPGTTEADQAQNLLKRLGKQGG</sequence>
<evidence type="ECO:0000259" key="3">
    <source>
        <dbReference type="Pfam" id="PF16331"/>
    </source>
</evidence>
<evidence type="ECO:0000313" key="5">
    <source>
        <dbReference type="Proteomes" id="UP000199648"/>
    </source>
</evidence>
<keyword evidence="1" id="KW-0131">Cell cycle</keyword>
<gene>
    <name evidence="1" type="primary">cpoB</name>
    <name evidence="4" type="ORF">SAMN03097708_00334</name>
</gene>